<reference evidence="3" key="1">
    <citation type="journal article" date="2019" name="Int. J. Syst. Evol. Microbiol.">
        <title>The Global Catalogue of Microorganisms (GCM) 10K type strain sequencing project: providing services to taxonomists for standard genome sequencing and annotation.</title>
        <authorList>
            <consortium name="The Broad Institute Genomics Platform"/>
            <consortium name="The Broad Institute Genome Sequencing Center for Infectious Disease"/>
            <person name="Wu L."/>
            <person name="Ma J."/>
        </authorList>
    </citation>
    <scope>NUCLEOTIDE SEQUENCE [LARGE SCALE GENOMIC DNA]</scope>
    <source>
        <strain evidence="3">JCM 17441</strain>
    </source>
</reference>
<evidence type="ECO:0000256" key="1">
    <source>
        <dbReference type="SAM" id="Phobius"/>
    </source>
</evidence>
<feature type="transmembrane region" description="Helical" evidence="1">
    <location>
        <begin position="71"/>
        <end position="90"/>
    </location>
</feature>
<evidence type="ECO:0000313" key="3">
    <source>
        <dbReference type="Proteomes" id="UP001500620"/>
    </source>
</evidence>
<proteinExistence type="predicted"/>
<keyword evidence="1" id="KW-0472">Membrane</keyword>
<sequence>MAILFVSSTPVNHESGANTGLLFIAVVGIVIAVVINQLGRSFNSYRHPETAAMNNHQRQLRRESLQSMVRGSLWLALLVPVMFVMLYAVIHTSSG</sequence>
<protein>
    <submittedName>
        <fullName evidence="2">Uncharacterized protein</fullName>
    </submittedName>
</protein>
<dbReference type="RefSeq" id="WP_345126627.1">
    <property type="nucleotide sequence ID" value="NZ_BAABAT010000006.1"/>
</dbReference>
<evidence type="ECO:0000313" key="2">
    <source>
        <dbReference type="EMBL" id="GAA4248869.1"/>
    </source>
</evidence>
<comment type="caution">
    <text evidence="2">The sequence shown here is derived from an EMBL/GenBank/DDBJ whole genome shotgun (WGS) entry which is preliminary data.</text>
</comment>
<keyword evidence="1" id="KW-1133">Transmembrane helix</keyword>
<dbReference type="Proteomes" id="UP001500620">
    <property type="component" value="Unassembled WGS sequence"/>
</dbReference>
<feature type="transmembrane region" description="Helical" evidence="1">
    <location>
        <begin position="20"/>
        <end position="39"/>
    </location>
</feature>
<name>A0ABP8D7J6_9ACTN</name>
<keyword evidence="1" id="KW-0812">Transmembrane</keyword>
<gene>
    <name evidence="2" type="ORF">GCM10022255_030620</name>
</gene>
<dbReference type="EMBL" id="BAABAT010000006">
    <property type="protein sequence ID" value="GAA4248869.1"/>
    <property type="molecule type" value="Genomic_DNA"/>
</dbReference>
<keyword evidence="3" id="KW-1185">Reference proteome</keyword>
<organism evidence="2 3">
    <name type="scientific">Dactylosporangium darangshiense</name>
    <dbReference type="NCBI Taxonomy" id="579108"/>
    <lineage>
        <taxon>Bacteria</taxon>
        <taxon>Bacillati</taxon>
        <taxon>Actinomycetota</taxon>
        <taxon>Actinomycetes</taxon>
        <taxon>Micromonosporales</taxon>
        <taxon>Micromonosporaceae</taxon>
        <taxon>Dactylosporangium</taxon>
    </lineage>
</organism>
<accession>A0ABP8D7J6</accession>